<protein>
    <submittedName>
        <fullName evidence="1">Uncharacterized protein</fullName>
    </submittedName>
</protein>
<comment type="caution">
    <text evidence="1">The sequence shown here is derived from an EMBL/GenBank/DDBJ whole genome shotgun (WGS) entry which is preliminary data.</text>
</comment>
<proteinExistence type="predicted"/>
<evidence type="ECO:0000313" key="1">
    <source>
        <dbReference type="EMBL" id="KAF2466430.1"/>
    </source>
</evidence>
<gene>
    <name evidence="1" type="ORF">BDR25DRAFT_268976</name>
</gene>
<keyword evidence="2" id="KW-1185">Reference proteome</keyword>
<name>A0ACB6QJW9_9PLEO</name>
<evidence type="ECO:0000313" key="2">
    <source>
        <dbReference type="Proteomes" id="UP000799755"/>
    </source>
</evidence>
<sequence>MSVSRSSNTVANQGEFHSREPRDEPMMTSGHKPGVLASEADRAPEFSAQPLPAGRAPKSSTYEPNPDLHNQGMYQAASSTLTGADSADVHTGYGHPGQGQSSAELHHDGEHHRKRQGMGLAGLAETENKGQGVRRQDPAFGNQRNLGEGVSVGQTAEERIPEGAESVAAGRK</sequence>
<dbReference type="Proteomes" id="UP000799755">
    <property type="component" value="Unassembled WGS sequence"/>
</dbReference>
<organism evidence="1 2">
    <name type="scientific">Lindgomyces ingoldianus</name>
    <dbReference type="NCBI Taxonomy" id="673940"/>
    <lineage>
        <taxon>Eukaryota</taxon>
        <taxon>Fungi</taxon>
        <taxon>Dikarya</taxon>
        <taxon>Ascomycota</taxon>
        <taxon>Pezizomycotina</taxon>
        <taxon>Dothideomycetes</taxon>
        <taxon>Pleosporomycetidae</taxon>
        <taxon>Pleosporales</taxon>
        <taxon>Lindgomycetaceae</taxon>
        <taxon>Lindgomyces</taxon>
    </lineage>
</organism>
<reference evidence="1" key="1">
    <citation type="journal article" date="2020" name="Stud. Mycol.">
        <title>101 Dothideomycetes genomes: a test case for predicting lifestyles and emergence of pathogens.</title>
        <authorList>
            <person name="Haridas S."/>
            <person name="Albert R."/>
            <person name="Binder M."/>
            <person name="Bloem J."/>
            <person name="Labutti K."/>
            <person name="Salamov A."/>
            <person name="Andreopoulos B."/>
            <person name="Baker S."/>
            <person name="Barry K."/>
            <person name="Bills G."/>
            <person name="Bluhm B."/>
            <person name="Cannon C."/>
            <person name="Castanera R."/>
            <person name="Culley D."/>
            <person name="Daum C."/>
            <person name="Ezra D."/>
            <person name="Gonzalez J."/>
            <person name="Henrissat B."/>
            <person name="Kuo A."/>
            <person name="Liang C."/>
            <person name="Lipzen A."/>
            <person name="Lutzoni F."/>
            <person name="Magnuson J."/>
            <person name="Mondo S."/>
            <person name="Nolan M."/>
            <person name="Ohm R."/>
            <person name="Pangilinan J."/>
            <person name="Park H.-J."/>
            <person name="Ramirez L."/>
            <person name="Alfaro M."/>
            <person name="Sun H."/>
            <person name="Tritt A."/>
            <person name="Yoshinaga Y."/>
            <person name="Zwiers L.-H."/>
            <person name="Turgeon B."/>
            <person name="Goodwin S."/>
            <person name="Spatafora J."/>
            <person name="Crous P."/>
            <person name="Grigoriev I."/>
        </authorList>
    </citation>
    <scope>NUCLEOTIDE SEQUENCE</scope>
    <source>
        <strain evidence="1">ATCC 200398</strain>
    </source>
</reference>
<accession>A0ACB6QJW9</accession>
<dbReference type="EMBL" id="MU003525">
    <property type="protein sequence ID" value="KAF2466430.1"/>
    <property type="molecule type" value="Genomic_DNA"/>
</dbReference>